<gene>
    <name evidence="3" type="ORF">LTLLF_183440</name>
</gene>
<accession>A0A8J6G4K4</accession>
<evidence type="ECO:0000256" key="1">
    <source>
        <dbReference type="SAM" id="SignalP"/>
    </source>
</evidence>
<reference evidence="3" key="1">
    <citation type="submission" date="2020-03" db="EMBL/GenBank/DDBJ databases">
        <title>Studies in the Genomics of Life Span.</title>
        <authorList>
            <person name="Glass D."/>
        </authorList>
    </citation>
    <scope>NUCLEOTIDE SEQUENCE</scope>
    <source>
        <strain evidence="3">LTLLF</strain>
        <tissue evidence="3">Muscle</tissue>
    </source>
</reference>
<comment type="caution">
    <text evidence="3">The sequence shown here is derived from an EMBL/GenBank/DDBJ whole genome shotgun (WGS) entry which is preliminary data.</text>
</comment>
<dbReference type="EMBL" id="JAATJU010025200">
    <property type="protein sequence ID" value="KAH0504185.1"/>
    <property type="molecule type" value="Genomic_DNA"/>
</dbReference>
<dbReference type="InterPro" id="IPR013320">
    <property type="entry name" value="ConA-like_dom_sf"/>
</dbReference>
<sequence length="97" mass="9970">MDIGSSPACFLGALAAAAGLQCGPLAISVVLTGFGEVCGCLFDEPYSTCGYSQADDDDFNWEQVNTLTKPTSDPWMPSGLLSLLSLLSEIGASGESS</sequence>
<proteinExistence type="predicted"/>
<name>A0A8J6G4K4_MICOH</name>
<evidence type="ECO:0000313" key="4">
    <source>
        <dbReference type="Proteomes" id="UP000710432"/>
    </source>
</evidence>
<evidence type="ECO:0000259" key="2">
    <source>
        <dbReference type="PROSITE" id="PS50060"/>
    </source>
</evidence>
<feature type="chain" id="PRO_5035228001" evidence="1">
    <location>
        <begin position="23"/>
        <end position="97"/>
    </location>
</feature>
<dbReference type="SUPFAM" id="SSF49899">
    <property type="entry name" value="Concanavalin A-like lectins/glucanases"/>
    <property type="match status" value="1"/>
</dbReference>
<evidence type="ECO:0000313" key="3">
    <source>
        <dbReference type="EMBL" id="KAH0504185.1"/>
    </source>
</evidence>
<dbReference type="PROSITE" id="PS50060">
    <property type="entry name" value="MAM_2"/>
    <property type="match status" value="1"/>
</dbReference>
<dbReference type="Gene3D" id="2.60.120.200">
    <property type="match status" value="1"/>
</dbReference>
<keyword evidence="1" id="KW-0732">Signal</keyword>
<dbReference type="GO" id="GO:0016020">
    <property type="term" value="C:membrane"/>
    <property type="evidence" value="ECO:0007669"/>
    <property type="project" value="InterPro"/>
</dbReference>
<keyword evidence="3" id="KW-0675">Receptor</keyword>
<feature type="domain" description="MAM" evidence="2">
    <location>
        <begin position="38"/>
        <end position="73"/>
    </location>
</feature>
<dbReference type="AlphaFoldDB" id="A0A8J6G4K4"/>
<dbReference type="InterPro" id="IPR000998">
    <property type="entry name" value="MAM_dom"/>
</dbReference>
<dbReference type="Proteomes" id="UP000710432">
    <property type="component" value="Unassembled WGS sequence"/>
</dbReference>
<protein>
    <submittedName>
        <fullName evidence="3">Receptor-type tyrosine-protein phosphatase mu</fullName>
    </submittedName>
</protein>
<feature type="signal peptide" evidence="1">
    <location>
        <begin position="1"/>
        <end position="22"/>
    </location>
</feature>
<organism evidence="3 4">
    <name type="scientific">Microtus ochrogaster</name>
    <name type="common">Prairie vole</name>
    <dbReference type="NCBI Taxonomy" id="79684"/>
    <lineage>
        <taxon>Eukaryota</taxon>
        <taxon>Metazoa</taxon>
        <taxon>Chordata</taxon>
        <taxon>Craniata</taxon>
        <taxon>Vertebrata</taxon>
        <taxon>Euteleostomi</taxon>
        <taxon>Mammalia</taxon>
        <taxon>Eutheria</taxon>
        <taxon>Euarchontoglires</taxon>
        <taxon>Glires</taxon>
        <taxon>Rodentia</taxon>
        <taxon>Myomorpha</taxon>
        <taxon>Muroidea</taxon>
        <taxon>Cricetidae</taxon>
        <taxon>Arvicolinae</taxon>
        <taxon>Microtus</taxon>
    </lineage>
</organism>